<dbReference type="InterPro" id="IPR013249">
    <property type="entry name" value="RNA_pol_sigma70_r4_t2"/>
</dbReference>
<dbReference type="PANTHER" id="PTHR30173:SF36">
    <property type="entry name" value="ECF RNA POLYMERASE SIGMA FACTOR SIGJ"/>
    <property type="match status" value="1"/>
</dbReference>
<accession>A0A2G1XJH8</accession>
<dbReference type="InterPro" id="IPR036388">
    <property type="entry name" value="WH-like_DNA-bd_sf"/>
</dbReference>
<dbReference type="SUPFAM" id="SSF54427">
    <property type="entry name" value="NTF2-like"/>
    <property type="match status" value="1"/>
</dbReference>
<dbReference type="InterPro" id="IPR014303">
    <property type="entry name" value="RNA_pol_sigma-70_ECF"/>
</dbReference>
<dbReference type="EMBL" id="NHZO01000146">
    <property type="protein sequence ID" value="PHQ51387.1"/>
    <property type="molecule type" value="Genomic_DNA"/>
</dbReference>
<dbReference type="CDD" id="cd06171">
    <property type="entry name" value="Sigma70_r4"/>
    <property type="match status" value="1"/>
</dbReference>
<dbReference type="Pfam" id="PF08281">
    <property type="entry name" value="Sigma70_r4_2"/>
    <property type="match status" value="1"/>
</dbReference>
<comment type="subunit">
    <text evidence="2">Interacts transiently with the RNA polymerase catalytic core formed by RpoA, RpoB, RpoC and RpoZ (2 alpha, 1 beta, 1 beta' and 1 omega subunit) to form the RNA polymerase holoenzyme that can initiate transcription.</text>
</comment>
<dbReference type="GO" id="GO:0003677">
    <property type="term" value="F:DNA binding"/>
    <property type="evidence" value="ECO:0007669"/>
    <property type="project" value="InterPro"/>
</dbReference>
<dbReference type="NCBIfam" id="TIGR02957">
    <property type="entry name" value="SigX4"/>
    <property type="match status" value="1"/>
</dbReference>
<keyword evidence="4" id="KW-0731">Sigma factor</keyword>
<comment type="caution">
    <text evidence="8">The sequence shown here is derived from an EMBL/GenBank/DDBJ whole genome shotgun (WGS) entry which is preliminary data.</text>
</comment>
<comment type="similarity">
    <text evidence="1">Belongs to the sigma-70 factor family. ECF subfamily.</text>
</comment>
<keyword evidence="5" id="KW-0804">Transcription</keyword>
<feature type="domain" description="RNA polymerase sigma-70 region 2" evidence="6">
    <location>
        <begin position="49"/>
        <end position="113"/>
    </location>
</feature>
<dbReference type="OrthoDB" id="6689546at2"/>
<evidence type="ECO:0000313" key="9">
    <source>
        <dbReference type="Proteomes" id="UP000222531"/>
    </source>
</evidence>
<dbReference type="SUPFAM" id="SSF88659">
    <property type="entry name" value="Sigma3 and sigma4 domains of RNA polymerase sigma factors"/>
    <property type="match status" value="1"/>
</dbReference>
<dbReference type="InterPro" id="IPR013325">
    <property type="entry name" value="RNA_pol_sigma_r2"/>
</dbReference>
<dbReference type="AlphaFoldDB" id="A0A2G1XJH8"/>
<gene>
    <name evidence="8" type="ORF">BLA24_13680</name>
</gene>
<sequence length="340" mass="37895">MRHLGTDVTHVTRQGVTVSGRAVSTRSTRFAEEGDGYVGWALSEGQDFAECRPLLFTIAYEILGSAADAEDVVQDSYLRWHGVSREDVEHPRAYLVRTVTRQALNHLRTTRRRREDYVGPWLPEPVRTGPDVGEDAVLAESVSMAMLLVLETLSPDERAVFVLREVFGYSHREVADMVGKTEATARQIAHRAREHVRARRRRFHHDPRTAEEVVGRFLHAAGTGDVAALMSMMAPGVVHISDGGGRVSAARRPVRGREKVARFVAGVSRTSGPVTLLEFANYNALPAVQFRSGDRVDYVLLFEIADGLIHGMYAVRNPDKLSTAVVPRPLARRKDDPWRL</sequence>
<dbReference type="NCBIfam" id="NF007214">
    <property type="entry name" value="PRK09636.1"/>
    <property type="match status" value="1"/>
</dbReference>
<keyword evidence="3" id="KW-0805">Transcription regulation</keyword>
<dbReference type="GO" id="GO:0006352">
    <property type="term" value="P:DNA-templated transcription initiation"/>
    <property type="evidence" value="ECO:0007669"/>
    <property type="project" value="InterPro"/>
</dbReference>
<name>A0A2G1XJH8_STRCJ</name>
<evidence type="ECO:0000259" key="6">
    <source>
        <dbReference type="Pfam" id="PF04542"/>
    </source>
</evidence>
<protein>
    <submittedName>
        <fullName evidence="8">RNA polymerase subunit sigma-24</fullName>
    </submittedName>
</protein>
<evidence type="ECO:0000256" key="1">
    <source>
        <dbReference type="ARBA" id="ARBA00010641"/>
    </source>
</evidence>
<feature type="domain" description="RNA polymerase sigma factor 70 region 4 type 2" evidence="7">
    <location>
        <begin position="144"/>
        <end position="195"/>
    </location>
</feature>
<dbReference type="Proteomes" id="UP000222531">
    <property type="component" value="Unassembled WGS sequence"/>
</dbReference>
<keyword evidence="9" id="KW-1185">Reference proteome</keyword>
<evidence type="ECO:0000313" key="8">
    <source>
        <dbReference type="EMBL" id="PHQ51387.1"/>
    </source>
</evidence>
<dbReference type="InterPro" id="IPR013324">
    <property type="entry name" value="RNA_pol_sigma_r3/r4-like"/>
</dbReference>
<reference evidence="8 9" key="1">
    <citation type="journal article" date="2017" name="Biochemistry">
        <title>Identification of the Biosynthetic Pathway for the Antibiotic Bicyclomycin.</title>
        <authorList>
            <person name="Patteson J."/>
            <person name="Cai W."/>
            <person name="Johnson R.A."/>
            <person name="Santa Maria K."/>
            <person name="Li B."/>
        </authorList>
    </citation>
    <scope>NUCLEOTIDE SEQUENCE [LARGE SCALE GENOMIC DNA]</scope>
    <source>
        <strain evidence="8 9">ATCC 21532</strain>
    </source>
</reference>
<evidence type="ECO:0000256" key="4">
    <source>
        <dbReference type="ARBA" id="ARBA00023082"/>
    </source>
</evidence>
<dbReference type="Gene3D" id="1.10.1740.10">
    <property type="match status" value="1"/>
</dbReference>
<dbReference type="InterPro" id="IPR052704">
    <property type="entry name" value="ECF_Sigma-70_Domain"/>
</dbReference>
<dbReference type="InterPro" id="IPR032710">
    <property type="entry name" value="NTF2-like_dom_sf"/>
</dbReference>
<proteinExistence type="inferred from homology"/>
<dbReference type="Gene3D" id="1.10.10.10">
    <property type="entry name" value="Winged helix-like DNA-binding domain superfamily/Winged helix DNA-binding domain"/>
    <property type="match status" value="1"/>
</dbReference>
<dbReference type="GO" id="GO:0016987">
    <property type="term" value="F:sigma factor activity"/>
    <property type="evidence" value="ECO:0007669"/>
    <property type="project" value="UniProtKB-KW"/>
</dbReference>
<dbReference type="Gene3D" id="3.10.450.50">
    <property type="match status" value="1"/>
</dbReference>
<evidence type="ECO:0000259" key="7">
    <source>
        <dbReference type="Pfam" id="PF08281"/>
    </source>
</evidence>
<dbReference type="InterPro" id="IPR007627">
    <property type="entry name" value="RNA_pol_sigma70_r2"/>
</dbReference>
<dbReference type="SUPFAM" id="SSF88946">
    <property type="entry name" value="Sigma2 domain of RNA polymerase sigma factors"/>
    <property type="match status" value="1"/>
</dbReference>
<organism evidence="8 9">
    <name type="scientific">Streptomyces cinnamoneus</name>
    <name type="common">Streptoverticillium cinnamoneum</name>
    <dbReference type="NCBI Taxonomy" id="53446"/>
    <lineage>
        <taxon>Bacteria</taxon>
        <taxon>Bacillati</taxon>
        <taxon>Actinomycetota</taxon>
        <taxon>Actinomycetes</taxon>
        <taxon>Kitasatosporales</taxon>
        <taxon>Streptomycetaceae</taxon>
        <taxon>Streptomyces</taxon>
        <taxon>Streptomyces cinnamoneus group</taxon>
    </lineage>
</organism>
<evidence type="ECO:0000256" key="2">
    <source>
        <dbReference type="ARBA" id="ARBA00011344"/>
    </source>
</evidence>
<dbReference type="NCBIfam" id="TIGR02937">
    <property type="entry name" value="sigma70-ECF"/>
    <property type="match status" value="1"/>
</dbReference>
<dbReference type="PANTHER" id="PTHR30173">
    <property type="entry name" value="SIGMA 19 FACTOR"/>
    <property type="match status" value="1"/>
</dbReference>
<dbReference type="Pfam" id="PF04542">
    <property type="entry name" value="Sigma70_r2"/>
    <property type="match status" value="1"/>
</dbReference>
<dbReference type="InterPro" id="IPR014284">
    <property type="entry name" value="RNA_pol_sigma-70_dom"/>
</dbReference>
<evidence type="ECO:0000256" key="5">
    <source>
        <dbReference type="ARBA" id="ARBA00023163"/>
    </source>
</evidence>
<evidence type="ECO:0000256" key="3">
    <source>
        <dbReference type="ARBA" id="ARBA00023015"/>
    </source>
</evidence>